<dbReference type="EMBL" id="VCPD01000003">
    <property type="protein sequence ID" value="TMV07704.1"/>
    <property type="molecule type" value="Genomic_DNA"/>
</dbReference>
<proteinExistence type="predicted"/>
<accession>A0ABY2WXV7</accession>
<gene>
    <name evidence="1" type="ORF">FGK63_09555</name>
</gene>
<reference evidence="1 2" key="1">
    <citation type="submission" date="2019-05" db="EMBL/GenBank/DDBJ databases">
        <title>Ruegeria sp. nov., isolated from tidal flat.</title>
        <authorList>
            <person name="Kim W."/>
        </authorList>
    </citation>
    <scope>NUCLEOTIDE SEQUENCE [LARGE SCALE GENOMIC DNA]</scope>
    <source>
        <strain evidence="1 2">CAU 1488</strain>
    </source>
</reference>
<organism evidence="1 2">
    <name type="scientific">Ruegeria sediminis</name>
    <dbReference type="NCBI Taxonomy" id="2583820"/>
    <lineage>
        <taxon>Bacteria</taxon>
        <taxon>Pseudomonadati</taxon>
        <taxon>Pseudomonadota</taxon>
        <taxon>Alphaproteobacteria</taxon>
        <taxon>Rhodobacterales</taxon>
        <taxon>Roseobacteraceae</taxon>
        <taxon>Ruegeria</taxon>
    </lineage>
</organism>
<protein>
    <submittedName>
        <fullName evidence="1">ATPase</fullName>
    </submittedName>
</protein>
<dbReference type="InterPro" id="IPR027417">
    <property type="entry name" value="P-loop_NTPase"/>
</dbReference>
<evidence type="ECO:0000313" key="1">
    <source>
        <dbReference type="EMBL" id="TMV07704.1"/>
    </source>
</evidence>
<comment type="caution">
    <text evidence="1">The sequence shown here is derived from an EMBL/GenBank/DDBJ whole genome shotgun (WGS) entry which is preliminary data.</text>
</comment>
<name>A0ABY2WXV7_9RHOB</name>
<evidence type="ECO:0000313" key="2">
    <source>
        <dbReference type="Proteomes" id="UP001193035"/>
    </source>
</evidence>
<keyword evidence="2" id="KW-1185">Reference proteome</keyword>
<dbReference type="Proteomes" id="UP001193035">
    <property type="component" value="Unassembled WGS sequence"/>
</dbReference>
<dbReference type="RefSeq" id="WP_138841573.1">
    <property type="nucleotide sequence ID" value="NZ_VCPD01000003.1"/>
</dbReference>
<dbReference type="SUPFAM" id="SSF52540">
    <property type="entry name" value="P-loop containing nucleoside triphosphate hydrolases"/>
    <property type="match status" value="1"/>
</dbReference>
<dbReference type="Gene3D" id="3.40.50.300">
    <property type="entry name" value="P-loop containing nucleotide triphosphate hydrolases"/>
    <property type="match status" value="1"/>
</dbReference>
<sequence length="435" mass="48972">MNMQTTDVISPPAPKGLEEMKLPLVMMRDILLKTVFRKNVNMVSEIAEAICLPNSVTQELVDIARSQKLLEATGTLNANNGNEMGYQLTDAGKARALDALSQSEYFGAMPVPLDVYREQVKRQSIRNIQVTRDQLINAMGHLVLPNSLLDHLGPAVSAGRSILMYGPPGNGKSSISNGIRDALGDNVYVPRAIEYAGQVITVYDPIVHNAIEQEPDDPNQLRRRKRFDTRYVMCERPTVITGGELTLNMLDLVYNPTARTYQAPLQLKSTGGIFIVDDLGRQTEPPQALINRWIVPLEEGKDILGLQSGEKFEVPFDTLVIFSTNFHPNEIFDQAALRRIFFKIKIDGPNQENFLKIFAMVARKRGIPLDESALVHLLKVKYPTINNVYANYQPIFLIDQMIAICEFEGIPYQMNPELIDRAWANMFVRDEEIVR</sequence>